<evidence type="ECO:0000256" key="1">
    <source>
        <dbReference type="SAM" id="MobiDB-lite"/>
    </source>
</evidence>
<dbReference type="RefSeq" id="WP_268941115.1">
    <property type="nucleotide sequence ID" value="NZ_JAPTYD010000005.1"/>
</dbReference>
<evidence type="ECO:0008006" key="5">
    <source>
        <dbReference type="Google" id="ProtNLM"/>
    </source>
</evidence>
<proteinExistence type="predicted"/>
<sequence>MRQRVGVIMRRFLILVLLAMPAPALAQSQTEEGLGLVERGLGIIAENLWNELGPDLNRLGQDMGGALADLAPMLDDLAVLVDDLGNYEAPERLENGDVLIRRKADAPPPPALGETLRAPDDSSPALPEIPINPDQPEIPL</sequence>
<name>A0ABT4J200_9RHOB</name>
<organism evidence="3 4">
    <name type="scientific">Paracoccus benzoatiresistens</name>
    <dbReference type="NCBI Taxonomy" id="2997341"/>
    <lineage>
        <taxon>Bacteria</taxon>
        <taxon>Pseudomonadati</taxon>
        <taxon>Pseudomonadota</taxon>
        <taxon>Alphaproteobacteria</taxon>
        <taxon>Rhodobacterales</taxon>
        <taxon>Paracoccaceae</taxon>
        <taxon>Paracoccus</taxon>
    </lineage>
</organism>
<dbReference type="EMBL" id="JAPTYD010000005">
    <property type="protein sequence ID" value="MCZ0961112.1"/>
    <property type="molecule type" value="Genomic_DNA"/>
</dbReference>
<evidence type="ECO:0000313" key="4">
    <source>
        <dbReference type="Proteomes" id="UP001149822"/>
    </source>
</evidence>
<keyword evidence="4" id="KW-1185">Reference proteome</keyword>
<dbReference type="Proteomes" id="UP001149822">
    <property type="component" value="Unassembled WGS sequence"/>
</dbReference>
<reference evidence="3" key="1">
    <citation type="submission" date="2022-12" db="EMBL/GenBank/DDBJ databases">
        <title>Paracoccus sp. EF6 isolated from a lake water.</title>
        <authorList>
            <person name="Liu H."/>
        </authorList>
    </citation>
    <scope>NUCLEOTIDE SEQUENCE</scope>
    <source>
        <strain evidence="3">EF6</strain>
    </source>
</reference>
<feature type="chain" id="PRO_5045917410" description="AAA+ family ATPase" evidence="2">
    <location>
        <begin position="27"/>
        <end position="140"/>
    </location>
</feature>
<keyword evidence="2" id="KW-0732">Signal</keyword>
<feature type="region of interest" description="Disordered" evidence="1">
    <location>
        <begin position="97"/>
        <end position="140"/>
    </location>
</feature>
<evidence type="ECO:0000256" key="2">
    <source>
        <dbReference type="SAM" id="SignalP"/>
    </source>
</evidence>
<evidence type="ECO:0000313" key="3">
    <source>
        <dbReference type="EMBL" id="MCZ0961112.1"/>
    </source>
</evidence>
<protein>
    <recommendedName>
        <fullName evidence="5">AAA+ family ATPase</fullName>
    </recommendedName>
</protein>
<comment type="caution">
    <text evidence="3">The sequence shown here is derived from an EMBL/GenBank/DDBJ whole genome shotgun (WGS) entry which is preliminary data.</text>
</comment>
<accession>A0ABT4J200</accession>
<feature type="signal peptide" evidence="2">
    <location>
        <begin position="1"/>
        <end position="26"/>
    </location>
</feature>
<gene>
    <name evidence="3" type="ORF">OU682_05705</name>
</gene>